<dbReference type="AlphaFoldDB" id="A0A4Y2N6N3"/>
<dbReference type="Proteomes" id="UP000499080">
    <property type="component" value="Unassembled WGS sequence"/>
</dbReference>
<reference evidence="1 2" key="1">
    <citation type="journal article" date="2019" name="Sci. Rep.">
        <title>Orb-weaving spider Araneus ventricosus genome elucidates the spidroin gene catalogue.</title>
        <authorList>
            <person name="Kono N."/>
            <person name="Nakamura H."/>
            <person name="Ohtoshi R."/>
            <person name="Moran D.A.P."/>
            <person name="Shinohara A."/>
            <person name="Yoshida Y."/>
            <person name="Fujiwara M."/>
            <person name="Mori M."/>
            <person name="Tomita M."/>
            <person name="Arakawa K."/>
        </authorList>
    </citation>
    <scope>NUCLEOTIDE SEQUENCE [LARGE SCALE GENOMIC DNA]</scope>
</reference>
<name>A0A4Y2N6N3_ARAVE</name>
<protein>
    <recommendedName>
        <fullName evidence="3">DUF4817 domain-containing protein</fullName>
    </recommendedName>
</protein>
<gene>
    <name evidence="1" type="ORF">AVEN_84180_1</name>
</gene>
<evidence type="ECO:0000313" key="1">
    <source>
        <dbReference type="EMBL" id="GBN35045.1"/>
    </source>
</evidence>
<evidence type="ECO:0008006" key="3">
    <source>
        <dbReference type="Google" id="ProtNLM"/>
    </source>
</evidence>
<proteinExistence type="predicted"/>
<keyword evidence="2" id="KW-1185">Reference proteome</keyword>
<comment type="caution">
    <text evidence="1">The sequence shown here is derived from an EMBL/GenBank/DDBJ whole genome shotgun (WGS) entry which is preliminary data.</text>
</comment>
<organism evidence="1 2">
    <name type="scientific">Araneus ventricosus</name>
    <name type="common">Orbweaver spider</name>
    <name type="synonym">Epeira ventricosa</name>
    <dbReference type="NCBI Taxonomy" id="182803"/>
    <lineage>
        <taxon>Eukaryota</taxon>
        <taxon>Metazoa</taxon>
        <taxon>Ecdysozoa</taxon>
        <taxon>Arthropoda</taxon>
        <taxon>Chelicerata</taxon>
        <taxon>Arachnida</taxon>
        <taxon>Araneae</taxon>
        <taxon>Araneomorphae</taxon>
        <taxon>Entelegynae</taxon>
        <taxon>Araneoidea</taxon>
        <taxon>Araneidae</taxon>
        <taxon>Araneus</taxon>
    </lineage>
</organism>
<accession>A0A4Y2N6N3</accession>
<dbReference type="EMBL" id="BGPR01008629">
    <property type="protein sequence ID" value="GBN35045.1"/>
    <property type="molecule type" value="Genomic_DNA"/>
</dbReference>
<sequence length="118" mass="13296">MSYFSAHHANVARKSASGKIVVPEPAELSCSCKRIPSQIRRGPMSPCVLHKMIQKFETAGQLCILLGRGRKQTRILASKTCLPWSLKPAVSRRMVVCQLFPVYWICRIPLYQKSYGGF</sequence>
<evidence type="ECO:0000313" key="2">
    <source>
        <dbReference type="Proteomes" id="UP000499080"/>
    </source>
</evidence>
<dbReference type="OrthoDB" id="6465246at2759"/>